<evidence type="ECO:0000313" key="4">
    <source>
        <dbReference type="Proteomes" id="UP000305778"/>
    </source>
</evidence>
<organism evidence="3 4">
    <name type="scientific">Actinacidiphila oryziradicis</name>
    <dbReference type="NCBI Taxonomy" id="2571141"/>
    <lineage>
        <taxon>Bacteria</taxon>
        <taxon>Bacillati</taxon>
        <taxon>Actinomycetota</taxon>
        <taxon>Actinomycetes</taxon>
        <taxon>Kitasatosporales</taxon>
        <taxon>Streptomycetaceae</taxon>
        <taxon>Actinacidiphila</taxon>
    </lineage>
</organism>
<dbReference type="Proteomes" id="UP000305778">
    <property type="component" value="Unassembled WGS sequence"/>
</dbReference>
<dbReference type="OrthoDB" id="3482365at2"/>
<feature type="signal peptide" evidence="1">
    <location>
        <begin position="1"/>
        <end position="27"/>
    </location>
</feature>
<keyword evidence="4" id="KW-1185">Reference proteome</keyword>
<evidence type="ECO:0000256" key="1">
    <source>
        <dbReference type="SAM" id="SignalP"/>
    </source>
</evidence>
<reference evidence="3 4" key="1">
    <citation type="submission" date="2019-04" db="EMBL/GenBank/DDBJ databases">
        <title>Streptomyces oryziradicis sp. nov., a novel actinomycete isolated from rhizosphere soil of rice (Oryza sativa L.).</title>
        <authorList>
            <person name="Li C."/>
        </authorList>
    </citation>
    <scope>NUCLEOTIDE SEQUENCE [LARGE SCALE GENOMIC DNA]</scope>
    <source>
        <strain evidence="3 4">NEAU-C40</strain>
    </source>
</reference>
<protein>
    <submittedName>
        <fullName evidence="3">SH3 domain-containing protein</fullName>
    </submittedName>
</protein>
<evidence type="ECO:0000313" key="3">
    <source>
        <dbReference type="EMBL" id="TJZ96312.1"/>
    </source>
</evidence>
<feature type="chain" id="PRO_5020383656" evidence="1">
    <location>
        <begin position="28"/>
        <end position="133"/>
    </location>
</feature>
<proteinExistence type="predicted"/>
<feature type="domain" description="SH3b" evidence="2">
    <location>
        <begin position="69"/>
        <end position="125"/>
    </location>
</feature>
<keyword evidence="1" id="KW-0732">Signal</keyword>
<dbReference type="Pfam" id="PF08239">
    <property type="entry name" value="SH3_3"/>
    <property type="match status" value="1"/>
</dbReference>
<accession>A0A4U0RMI5</accession>
<sequence length="133" mass="14164">MKSHALKKALAAAVISLAVLSGTAATAAAPAHNGHRQAPAAAHCGQNLQRPARRAKATVRGHVVHGIGRLNVRSGPGTGYRVIGSLRPGNHPRLAYKVRGTTVRGNSTWYKLADRKGYVSARYVKDLDTVAWR</sequence>
<dbReference type="AlphaFoldDB" id="A0A4U0RMI5"/>
<gene>
    <name evidence="3" type="ORF">FCI23_51010</name>
</gene>
<dbReference type="RefSeq" id="WP_136730783.1">
    <property type="nucleotide sequence ID" value="NZ_SUMC01000162.1"/>
</dbReference>
<evidence type="ECO:0000259" key="2">
    <source>
        <dbReference type="Pfam" id="PF08239"/>
    </source>
</evidence>
<dbReference type="InterPro" id="IPR003646">
    <property type="entry name" value="SH3-like_bac-type"/>
</dbReference>
<dbReference type="EMBL" id="SUMC01000162">
    <property type="protein sequence ID" value="TJZ96312.1"/>
    <property type="molecule type" value="Genomic_DNA"/>
</dbReference>
<comment type="caution">
    <text evidence="3">The sequence shown here is derived from an EMBL/GenBank/DDBJ whole genome shotgun (WGS) entry which is preliminary data.</text>
</comment>
<name>A0A4U0RMI5_9ACTN</name>
<dbReference type="Gene3D" id="2.30.30.40">
    <property type="entry name" value="SH3 Domains"/>
    <property type="match status" value="1"/>
</dbReference>